<accession>A0A2X3EWZ9</accession>
<protein>
    <submittedName>
        <fullName evidence="1">Uncharacterized protein</fullName>
    </submittedName>
</protein>
<proteinExistence type="predicted"/>
<gene>
    <name evidence="1" type="ORF">NCTC9128_03145</name>
</gene>
<name>A0A2X3EWZ9_KLEPN</name>
<dbReference type="AlphaFoldDB" id="A0A2X3EWZ9"/>
<evidence type="ECO:0000313" key="1">
    <source>
        <dbReference type="EMBL" id="SQC15040.1"/>
    </source>
</evidence>
<sequence>MSNYLFCNWHGTYFHGSFINNNSAFTAFCNHQSAAYWDNEGKCIKHLIPQNVGVYARLPLNKDDNIEDVFSDSKFILCFEGDLLNDYLDCNEVLGLYLSGKDKCSSKIYTALDRVVDFLYL</sequence>
<dbReference type="Proteomes" id="UP000251088">
    <property type="component" value="Unassembled WGS sequence"/>
</dbReference>
<reference evidence="1 2" key="1">
    <citation type="submission" date="2018-06" db="EMBL/GenBank/DDBJ databases">
        <authorList>
            <consortium name="Pathogen Informatics"/>
            <person name="Doyle S."/>
        </authorList>
    </citation>
    <scope>NUCLEOTIDE SEQUENCE [LARGE SCALE GENOMIC DNA]</scope>
    <source>
        <strain evidence="1 2">NCTC9128</strain>
    </source>
</reference>
<organism evidence="1 2">
    <name type="scientific">Klebsiella pneumoniae</name>
    <dbReference type="NCBI Taxonomy" id="573"/>
    <lineage>
        <taxon>Bacteria</taxon>
        <taxon>Pseudomonadati</taxon>
        <taxon>Pseudomonadota</taxon>
        <taxon>Gammaproteobacteria</taxon>
        <taxon>Enterobacterales</taxon>
        <taxon>Enterobacteriaceae</taxon>
        <taxon>Klebsiella/Raoultella group</taxon>
        <taxon>Klebsiella</taxon>
        <taxon>Klebsiella pneumoniae complex</taxon>
    </lineage>
</organism>
<evidence type="ECO:0000313" key="2">
    <source>
        <dbReference type="Proteomes" id="UP000251088"/>
    </source>
</evidence>
<dbReference type="EMBL" id="UAWN01000012">
    <property type="protein sequence ID" value="SQC15040.1"/>
    <property type="molecule type" value="Genomic_DNA"/>
</dbReference>